<evidence type="ECO:0000256" key="1">
    <source>
        <dbReference type="SAM" id="MobiDB-lite"/>
    </source>
</evidence>
<accession>A0A5B7FUV5</accession>
<feature type="region of interest" description="Disordered" evidence="1">
    <location>
        <begin position="1"/>
        <end position="35"/>
    </location>
</feature>
<name>A0A5B7FUV5_PORTR</name>
<sequence length="80" mass="8700">MAPGLSRTRQHAISPPPAARDLRGAWRAERRGGSNTWSQVLCRRPLSLLTCALRPPATLYFALTPPTAMSSGGSRRRPCS</sequence>
<comment type="caution">
    <text evidence="2">The sequence shown here is derived from an EMBL/GenBank/DDBJ whole genome shotgun (WGS) entry which is preliminary data.</text>
</comment>
<proteinExistence type="predicted"/>
<evidence type="ECO:0000313" key="3">
    <source>
        <dbReference type="Proteomes" id="UP000324222"/>
    </source>
</evidence>
<reference evidence="2 3" key="1">
    <citation type="submission" date="2019-05" db="EMBL/GenBank/DDBJ databases">
        <title>Another draft genome of Portunus trituberculatus and its Hox gene families provides insights of decapod evolution.</title>
        <authorList>
            <person name="Jeong J.-H."/>
            <person name="Song I."/>
            <person name="Kim S."/>
            <person name="Choi T."/>
            <person name="Kim D."/>
            <person name="Ryu S."/>
            <person name="Kim W."/>
        </authorList>
    </citation>
    <scope>NUCLEOTIDE SEQUENCE [LARGE SCALE GENOMIC DNA]</scope>
    <source>
        <tissue evidence="2">Muscle</tissue>
    </source>
</reference>
<keyword evidence="3" id="KW-1185">Reference proteome</keyword>
<protein>
    <submittedName>
        <fullName evidence="2">Uncharacterized protein</fullName>
    </submittedName>
</protein>
<dbReference type="AlphaFoldDB" id="A0A5B7FUV5"/>
<dbReference type="EMBL" id="VSRR010008809">
    <property type="protein sequence ID" value="MPC49336.1"/>
    <property type="molecule type" value="Genomic_DNA"/>
</dbReference>
<dbReference type="Proteomes" id="UP000324222">
    <property type="component" value="Unassembled WGS sequence"/>
</dbReference>
<organism evidence="2 3">
    <name type="scientific">Portunus trituberculatus</name>
    <name type="common">Swimming crab</name>
    <name type="synonym">Neptunus trituberculatus</name>
    <dbReference type="NCBI Taxonomy" id="210409"/>
    <lineage>
        <taxon>Eukaryota</taxon>
        <taxon>Metazoa</taxon>
        <taxon>Ecdysozoa</taxon>
        <taxon>Arthropoda</taxon>
        <taxon>Crustacea</taxon>
        <taxon>Multicrustacea</taxon>
        <taxon>Malacostraca</taxon>
        <taxon>Eumalacostraca</taxon>
        <taxon>Eucarida</taxon>
        <taxon>Decapoda</taxon>
        <taxon>Pleocyemata</taxon>
        <taxon>Brachyura</taxon>
        <taxon>Eubrachyura</taxon>
        <taxon>Portunoidea</taxon>
        <taxon>Portunidae</taxon>
        <taxon>Portuninae</taxon>
        <taxon>Portunus</taxon>
    </lineage>
</organism>
<feature type="compositionally biased region" description="Basic and acidic residues" evidence="1">
    <location>
        <begin position="20"/>
        <end position="32"/>
    </location>
</feature>
<gene>
    <name evidence="2" type="ORF">E2C01_043134</name>
</gene>
<evidence type="ECO:0000313" key="2">
    <source>
        <dbReference type="EMBL" id="MPC49336.1"/>
    </source>
</evidence>